<gene>
    <name evidence="1" type="ORF">I79_024342</name>
</gene>
<organism evidence="1 2">
    <name type="scientific">Cricetulus griseus</name>
    <name type="common">Chinese hamster</name>
    <name type="synonym">Cricetulus barabensis griseus</name>
    <dbReference type="NCBI Taxonomy" id="10029"/>
    <lineage>
        <taxon>Eukaryota</taxon>
        <taxon>Metazoa</taxon>
        <taxon>Chordata</taxon>
        <taxon>Craniata</taxon>
        <taxon>Vertebrata</taxon>
        <taxon>Euteleostomi</taxon>
        <taxon>Mammalia</taxon>
        <taxon>Eutheria</taxon>
        <taxon>Euarchontoglires</taxon>
        <taxon>Glires</taxon>
        <taxon>Rodentia</taxon>
        <taxon>Myomorpha</taxon>
        <taxon>Muroidea</taxon>
        <taxon>Cricetidae</taxon>
        <taxon>Cricetinae</taxon>
        <taxon>Cricetulus</taxon>
    </lineage>
</organism>
<protein>
    <submittedName>
        <fullName evidence="1">Uncharacterized protein</fullName>
    </submittedName>
</protein>
<dbReference type="EMBL" id="JH003594">
    <property type="protein sequence ID" value="EGW13093.1"/>
    <property type="molecule type" value="Genomic_DNA"/>
</dbReference>
<accession>G3IKE1</accession>
<reference evidence="2" key="1">
    <citation type="journal article" date="2011" name="Nat. Biotechnol.">
        <title>The genomic sequence of the Chinese hamster ovary (CHO)-K1 cell line.</title>
        <authorList>
            <person name="Xu X."/>
            <person name="Nagarajan H."/>
            <person name="Lewis N.E."/>
            <person name="Pan S."/>
            <person name="Cai Z."/>
            <person name="Liu X."/>
            <person name="Chen W."/>
            <person name="Xie M."/>
            <person name="Wang W."/>
            <person name="Hammond S."/>
            <person name="Andersen M.R."/>
            <person name="Neff N."/>
            <person name="Passarelli B."/>
            <person name="Koh W."/>
            <person name="Fan H.C."/>
            <person name="Wang J."/>
            <person name="Gui Y."/>
            <person name="Lee K.H."/>
            <person name="Betenbaugh M.J."/>
            <person name="Quake S.R."/>
            <person name="Famili I."/>
            <person name="Palsson B.O."/>
            <person name="Wang J."/>
        </authorList>
    </citation>
    <scope>NUCLEOTIDE SEQUENCE [LARGE SCALE GENOMIC DNA]</scope>
    <source>
        <strain evidence="2">CHO K1 cell line</strain>
    </source>
</reference>
<evidence type="ECO:0000313" key="1">
    <source>
        <dbReference type="EMBL" id="EGW13093.1"/>
    </source>
</evidence>
<dbReference type="Proteomes" id="UP000001075">
    <property type="component" value="Unassembled WGS sequence"/>
</dbReference>
<evidence type="ECO:0000313" key="2">
    <source>
        <dbReference type="Proteomes" id="UP000001075"/>
    </source>
</evidence>
<name>G3IKE1_CRIGR</name>
<proteinExistence type="predicted"/>
<sequence length="80" mass="8834">MFSVKAGAKPTFHLAFSTLTELTDHSWLGVGAHAFKCGKQMDLRNLSGSLTQDPNLPQAFSALSNLWFSKYRVQNPRHAG</sequence>
<dbReference type="AlphaFoldDB" id="G3IKE1"/>
<dbReference type="InParanoid" id="G3IKE1"/>